<evidence type="ECO:0000259" key="1">
    <source>
        <dbReference type="Pfam" id="PF03168"/>
    </source>
</evidence>
<dbReference type="AlphaFoldDB" id="A0A8J2U8N2"/>
<evidence type="ECO:0000313" key="2">
    <source>
        <dbReference type="EMBL" id="GGA86392.1"/>
    </source>
</evidence>
<dbReference type="SUPFAM" id="SSF117070">
    <property type="entry name" value="LEA14-like"/>
    <property type="match status" value="1"/>
</dbReference>
<protein>
    <recommendedName>
        <fullName evidence="1">Late embryogenesis abundant protein LEA-2 subgroup domain-containing protein</fullName>
    </recommendedName>
</protein>
<gene>
    <name evidence="2" type="ORF">GCM10011511_06800</name>
</gene>
<evidence type="ECO:0000313" key="3">
    <source>
        <dbReference type="Proteomes" id="UP000607559"/>
    </source>
</evidence>
<organism evidence="2 3">
    <name type="scientific">Puia dinghuensis</name>
    <dbReference type="NCBI Taxonomy" id="1792502"/>
    <lineage>
        <taxon>Bacteria</taxon>
        <taxon>Pseudomonadati</taxon>
        <taxon>Bacteroidota</taxon>
        <taxon>Chitinophagia</taxon>
        <taxon>Chitinophagales</taxon>
        <taxon>Chitinophagaceae</taxon>
        <taxon>Puia</taxon>
    </lineage>
</organism>
<sequence length="164" mass="18267">MQYFTITREKLKLAGIAVMILWAAGCRQPEAPEYYGFRDVQVARAPGGQTTLATTVKLYNPNPYNLELKRAEVDVLINGKHAGHSILDSPLLIPRKDTFYVPVAVQIDMRSLFSNALSLLQSGQVNVALDGRVKVKKGWVTFNRPFHYESKEDLNSLLPSGSGF</sequence>
<comment type="caution">
    <text evidence="2">The sequence shown here is derived from an EMBL/GenBank/DDBJ whole genome shotgun (WGS) entry which is preliminary data.</text>
</comment>
<dbReference type="InterPro" id="IPR004864">
    <property type="entry name" value="LEA_2"/>
</dbReference>
<dbReference type="Proteomes" id="UP000607559">
    <property type="component" value="Unassembled WGS sequence"/>
</dbReference>
<reference evidence="2" key="2">
    <citation type="submission" date="2020-09" db="EMBL/GenBank/DDBJ databases">
        <authorList>
            <person name="Sun Q."/>
            <person name="Zhou Y."/>
        </authorList>
    </citation>
    <scope>NUCLEOTIDE SEQUENCE</scope>
    <source>
        <strain evidence="2">CGMCC 1.15448</strain>
    </source>
</reference>
<keyword evidence="3" id="KW-1185">Reference proteome</keyword>
<dbReference type="EMBL" id="BMJC01000001">
    <property type="protein sequence ID" value="GGA86392.1"/>
    <property type="molecule type" value="Genomic_DNA"/>
</dbReference>
<reference evidence="2" key="1">
    <citation type="journal article" date="2014" name="Int. J. Syst. Evol. Microbiol.">
        <title>Complete genome sequence of Corynebacterium casei LMG S-19264T (=DSM 44701T), isolated from a smear-ripened cheese.</title>
        <authorList>
            <consortium name="US DOE Joint Genome Institute (JGI-PGF)"/>
            <person name="Walter F."/>
            <person name="Albersmeier A."/>
            <person name="Kalinowski J."/>
            <person name="Ruckert C."/>
        </authorList>
    </citation>
    <scope>NUCLEOTIDE SEQUENCE</scope>
    <source>
        <strain evidence="2">CGMCC 1.15448</strain>
    </source>
</reference>
<accession>A0A8J2U8N2</accession>
<dbReference type="RefSeq" id="WP_188928563.1">
    <property type="nucleotide sequence ID" value="NZ_BMJC01000001.1"/>
</dbReference>
<proteinExistence type="predicted"/>
<feature type="domain" description="Late embryogenesis abundant protein LEA-2 subgroup" evidence="1">
    <location>
        <begin position="55"/>
        <end position="147"/>
    </location>
</feature>
<dbReference type="Gene3D" id="2.60.40.1820">
    <property type="match status" value="1"/>
</dbReference>
<name>A0A8J2U8N2_9BACT</name>
<dbReference type="Pfam" id="PF03168">
    <property type="entry name" value="LEA_2"/>
    <property type="match status" value="1"/>
</dbReference>